<reference evidence="4" key="1">
    <citation type="journal article" date="2020" name="Stud. Mycol.">
        <title>101 Dothideomycetes genomes: a test case for predicting lifestyles and emergence of pathogens.</title>
        <authorList>
            <person name="Haridas S."/>
            <person name="Albert R."/>
            <person name="Binder M."/>
            <person name="Bloem J."/>
            <person name="Labutti K."/>
            <person name="Salamov A."/>
            <person name="Andreopoulos B."/>
            <person name="Baker S."/>
            <person name="Barry K."/>
            <person name="Bills G."/>
            <person name="Bluhm B."/>
            <person name="Cannon C."/>
            <person name="Castanera R."/>
            <person name="Culley D."/>
            <person name="Daum C."/>
            <person name="Ezra D."/>
            <person name="Gonzalez J."/>
            <person name="Henrissat B."/>
            <person name="Kuo A."/>
            <person name="Liang C."/>
            <person name="Lipzen A."/>
            <person name="Lutzoni F."/>
            <person name="Magnuson J."/>
            <person name="Mondo S."/>
            <person name="Nolan M."/>
            <person name="Ohm R."/>
            <person name="Pangilinan J."/>
            <person name="Park H.-J."/>
            <person name="Ramirez L."/>
            <person name="Alfaro M."/>
            <person name="Sun H."/>
            <person name="Tritt A."/>
            <person name="Yoshinaga Y."/>
            <person name="Zwiers L.-H."/>
            <person name="Turgeon B."/>
            <person name="Goodwin S."/>
            <person name="Spatafora J."/>
            <person name="Crous P."/>
            <person name="Grigoriev I."/>
        </authorList>
    </citation>
    <scope>NUCLEOTIDE SEQUENCE</scope>
    <source>
        <strain evidence="4">CBS 122367</strain>
    </source>
</reference>
<proteinExistence type="predicted"/>
<evidence type="ECO:0000313" key="4">
    <source>
        <dbReference type="EMBL" id="KAF2683140.1"/>
    </source>
</evidence>
<dbReference type="OrthoDB" id="5429634at2759"/>
<name>A0A6G1IYX5_9PLEO</name>
<dbReference type="EMBL" id="MU005585">
    <property type="protein sequence ID" value="KAF2683140.1"/>
    <property type="molecule type" value="Genomic_DNA"/>
</dbReference>
<dbReference type="PANTHER" id="PTHR35395:SF1">
    <property type="entry name" value="DUF6536 DOMAIN-CONTAINING PROTEIN"/>
    <property type="match status" value="1"/>
</dbReference>
<protein>
    <recommendedName>
        <fullName evidence="3">DUF6536 domain-containing protein</fullName>
    </recommendedName>
</protein>
<feature type="compositionally biased region" description="Polar residues" evidence="1">
    <location>
        <begin position="51"/>
        <end position="66"/>
    </location>
</feature>
<keyword evidence="2" id="KW-1133">Transmembrane helix</keyword>
<evidence type="ECO:0000256" key="2">
    <source>
        <dbReference type="SAM" id="Phobius"/>
    </source>
</evidence>
<evidence type="ECO:0000259" key="3">
    <source>
        <dbReference type="Pfam" id="PF20163"/>
    </source>
</evidence>
<dbReference type="Proteomes" id="UP000799291">
    <property type="component" value="Unassembled WGS sequence"/>
</dbReference>
<sequence length="730" mass="80888">MSPFTELRESDTRRLGIGRVHWRRQKLSETDSIELRPLRSTSSRFEKDTSYHSQYDSDNGHIGTSTSEDHVQRARRWKSGWRFGAISCAISASIVFLINFFVTVWGSVHSKANGNVLYEGDCDRVDRLNRMLHLLINILSTILLSSSNYCMQCLSAPTRKEVDEAHARRVWLDIGVPSIHNLSRISIKRVILWFLLGLSSLPLHLFYNSAVFSSIAANDYFALSVSESFIKDPECFNCDSVKGPWSMKSAPVRRMWEKARDNTLDNLTNIECIEQYAVMLQSKRRNVLLVGSDDKFPPANESGSGGSRVYAIDYVSANNAALPEHAPYMFNWICSMPNNFDSYGRERCLDKLDDVKSASDSWTVLFPVDYCLSERTGHCKLQYMPSITILVTVLNLFKAVLIFYTAFGIAEEPLMTMGDAVASFLKKEDLTTKGMCLLSMREVKKSRHYFSVGARSGRQIGVGGKTFAVIITIVGFLYGKALNGLREPMGLQGSPSLAAQVGLGFGAIDPRAIIQYDISTTLGNIFVANSPQPILSFLYFSYNGLFTGMLLGQEWSTYANHRKGLRVSRNPAGSQRSTYFLQLPYRFAFPLMALSGVLHWLVSQSIFLVSIVVYDSDGNPGSGFGGLADWSSCGYSPIAMFTVIILGCLMIAVIISFGFVPFKKGMNLAGSCSVAISAACHLAEDHVDGYTAAVSKLQWGVVGMDDEGVGHCAFSTKEVEQPKKGEMYAG</sequence>
<dbReference type="Pfam" id="PF20163">
    <property type="entry name" value="DUF6536"/>
    <property type="match status" value="1"/>
</dbReference>
<evidence type="ECO:0000256" key="1">
    <source>
        <dbReference type="SAM" id="MobiDB-lite"/>
    </source>
</evidence>
<feature type="transmembrane region" description="Helical" evidence="2">
    <location>
        <begin position="634"/>
        <end position="660"/>
    </location>
</feature>
<feature type="transmembrane region" description="Helical" evidence="2">
    <location>
        <begin position="587"/>
        <end position="614"/>
    </location>
</feature>
<gene>
    <name evidence="4" type="ORF">K458DRAFT_390412</name>
</gene>
<dbReference type="PANTHER" id="PTHR35395">
    <property type="entry name" value="DUF6536 DOMAIN-CONTAINING PROTEIN"/>
    <property type="match status" value="1"/>
</dbReference>
<feature type="region of interest" description="Disordered" evidence="1">
    <location>
        <begin position="44"/>
        <end position="67"/>
    </location>
</feature>
<feature type="transmembrane region" description="Helical" evidence="2">
    <location>
        <begin position="83"/>
        <end position="108"/>
    </location>
</feature>
<dbReference type="AlphaFoldDB" id="A0A6G1IYX5"/>
<organism evidence="4 5">
    <name type="scientific">Lentithecium fluviatile CBS 122367</name>
    <dbReference type="NCBI Taxonomy" id="1168545"/>
    <lineage>
        <taxon>Eukaryota</taxon>
        <taxon>Fungi</taxon>
        <taxon>Dikarya</taxon>
        <taxon>Ascomycota</taxon>
        <taxon>Pezizomycotina</taxon>
        <taxon>Dothideomycetes</taxon>
        <taxon>Pleosporomycetidae</taxon>
        <taxon>Pleosporales</taxon>
        <taxon>Massarineae</taxon>
        <taxon>Lentitheciaceae</taxon>
        <taxon>Lentithecium</taxon>
    </lineage>
</organism>
<keyword evidence="2" id="KW-0472">Membrane</keyword>
<feature type="transmembrane region" description="Helical" evidence="2">
    <location>
        <begin position="460"/>
        <end position="479"/>
    </location>
</feature>
<feature type="domain" description="DUF6536" evidence="3">
    <location>
        <begin position="81"/>
        <end position="230"/>
    </location>
</feature>
<feature type="transmembrane region" description="Helical" evidence="2">
    <location>
        <begin position="190"/>
        <end position="207"/>
    </location>
</feature>
<keyword evidence="5" id="KW-1185">Reference proteome</keyword>
<dbReference type="InterPro" id="IPR046623">
    <property type="entry name" value="DUF6536"/>
</dbReference>
<keyword evidence="2" id="KW-0812">Transmembrane</keyword>
<evidence type="ECO:0000313" key="5">
    <source>
        <dbReference type="Proteomes" id="UP000799291"/>
    </source>
</evidence>
<accession>A0A6G1IYX5</accession>
<feature type="transmembrane region" description="Helical" evidence="2">
    <location>
        <begin position="383"/>
        <end position="407"/>
    </location>
</feature>